<evidence type="ECO:0000313" key="2">
    <source>
        <dbReference type="Proteomes" id="UP000590749"/>
    </source>
</evidence>
<proteinExistence type="predicted"/>
<sequence length="126" mass="13358">MPEATTPSNPLAQLIRQHMDATGDGYSSIGRKAGLGRATVQALATRELKAMPAPDTLRRLATGLGLTTPEGYQTVLRAAEAATGYYVYGGAMPDTDSAYLMASVQELTPEQRAQIAALVQSMRKTS</sequence>
<dbReference type="Proteomes" id="UP000590749">
    <property type="component" value="Unassembled WGS sequence"/>
</dbReference>
<name>A0A7W5FI87_9ACTN</name>
<dbReference type="EMBL" id="JACHXF010000018">
    <property type="protein sequence ID" value="MBB3099414.1"/>
    <property type="molecule type" value="Genomic_DNA"/>
</dbReference>
<evidence type="ECO:0008006" key="3">
    <source>
        <dbReference type="Google" id="ProtNLM"/>
    </source>
</evidence>
<accession>A0A7W5FI87</accession>
<dbReference type="AlphaFoldDB" id="A0A7W5FI87"/>
<reference evidence="1 2" key="1">
    <citation type="submission" date="2020-08" db="EMBL/GenBank/DDBJ databases">
        <title>Genomic Encyclopedia of Type Strains, Phase III (KMG-III): the genomes of soil and plant-associated and newly described type strains.</title>
        <authorList>
            <person name="Whitman W."/>
        </authorList>
    </citation>
    <scope>NUCLEOTIDE SEQUENCE [LARGE SCALE GENOMIC DNA]</scope>
    <source>
        <strain evidence="1 2">CECT 3287</strain>
    </source>
</reference>
<comment type="caution">
    <text evidence="1">The sequence shown here is derived from an EMBL/GenBank/DDBJ whole genome shotgun (WGS) entry which is preliminary data.</text>
</comment>
<gene>
    <name evidence="1" type="ORF">FHR83_007120</name>
</gene>
<keyword evidence="2" id="KW-1185">Reference proteome</keyword>
<organism evidence="1 2">
    <name type="scientific">Actinoplanes campanulatus</name>
    <dbReference type="NCBI Taxonomy" id="113559"/>
    <lineage>
        <taxon>Bacteria</taxon>
        <taxon>Bacillati</taxon>
        <taxon>Actinomycetota</taxon>
        <taxon>Actinomycetes</taxon>
        <taxon>Micromonosporales</taxon>
        <taxon>Micromonosporaceae</taxon>
        <taxon>Actinoplanes</taxon>
    </lineage>
</organism>
<protein>
    <recommendedName>
        <fullName evidence="3">Helix-turn-helix domain-containing protein</fullName>
    </recommendedName>
</protein>
<evidence type="ECO:0000313" key="1">
    <source>
        <dbReference type="EMBL" id="MBB3099414.1"/>
    </source>
</evidence>
<dbReference type="RefSeq" id="WP_183225465.1">
    <property type="nucleotide sequence ID" value="NZ_BMPW01000021.1"/>
</dbReference>